<reference evidence="2 3" key="1">
    <citation type="submission" date="2016-08" db="EMBL/GenBank/DDBJ databases">
        <title>Identification and validation of antigenic proteins from Pajaroellobacter abortibovis using de-novo genome sequence assembly and reverse vaccinology.</title>
        <authorList>
            <person name="Welly B.T."/>
            <person name="Miller M.R."/>
            <person name="Stott J.L."/>
            <person name="Blanchard M.T."/>
            <person name="Islas-Trejo A.D."/>
            <person name="O'Rourke S.M."/>
            <person name="Young A.E."/>
            <person name="Medrano J.F."/>
            <person name="Van Eenennaam A.L."/>
        </authorList>
    </citation>
    <scope>NUCLEOTIDE SEQUENCE [LARGE SCALE GENOMIC DNA]</scope>
    <source>
        <strain evidence="2 3">BTF92-0548A/99-0131</strain>
    </source>
</reference>
<dbReference type="Proteomes" id="UP000185544">
    <property type="component" value="Chromosome"/>
</dbReference>
<proteinExistence type="predicted"/>
<dbReference type="STRING" id="1882918.BCY86_02775"/>
<feature type="region of interest" description="Disordered" evidence="1">
    <location>
        <begin position="1"/>
        <end position="21"/>
    </location>
</feature>
<organism evidence="2 3">
    <name type="scientific">Pajaroellobacter abortibovis</name>
    <dbReference type="NCBI Taxonomy" id="1882918"/>
    <lineage>
        <taxon>Bacteria</taxon>
        <taxon>Pseudomonadati</taxon>
        <taxon>Myxococcota</taxon>
        <taxon>Polyangia</taxon>
        <taxon>Polyangiales</taxon>
        <taxon>Polyangiaceae</taxon>
    </lineage>
</organism>
<dbReference type="EMBL" id="CP016908">
    <property type="protein sequence ID" value="APR99714.1"/>
    <property type="molecule type" value="Genomic_DNA"/>
</dbReference>
<gene>
    <name evidence="2" type="ORF">BCY86_02775</name>
</gene>
<sequence>MLVLANTRAEADSQSTNENENKHLIARMRAGAYPEVCGESLSPMLSQSTKKQSPDLVYLLMSIALG</sequence>
<dbReference type="KEGG" id="pabo:BCY86_02775"/>
<keyword evidence="3" id="KW-1185">Reference proteome</keyword>
<dbReference type="AlphaFoldDB" id="A0A1L6MW62"/>
<evidence type="ECO:0000256" key="1">
    <source>
        <dbReference type="SAM" id="MobiDB-lite"/>
    </source>
</evidence>
<name>A0A1L6MW62_9BACT</name>
<evidence type="ECO:0000313" key="2">
    <source>
        <dbReference type="EMBL" id="APR99714.1"/>
    </source>
</evidence>
<protein>
    <submittedName>
        <fullName evidence="2">Uncharacterized protein</fullName>
    </submittedName>
</protein>
<accession>A0A1L6MW62</accession>
<evidence type="ECO:0000313" key="3">
    <source>
        <dbReference type="Proteomes" id="UP000185544"/>
    </source>
</evidence>